<organism evidence="1">
    <name type="scientific">marine sediment metagenome</name>
    <dbReference type="NCBI Taxonomy" id="412755"/>
    <lineage>
        <taxon>unclassified sequences</taxon>
        <taxon>metagenomes</taxon>
        <taxon>ecological metagenomes</taxon>
    </lineage>
</organism>
<proteinExistence type="predicted"/>
<sequence>KGFLDLIEGIKSGYTTVESDSPGEVIGTCLVDVYEDGEILKEYTLAEVRERAV</sequence>
<evidence type="ECO:0000313" key="1">
    <source>
        <dbReference type="EMBL" id="GAF87839.1"/>
    </source>
</evidence>
<reference evidence="1" key="1">
    <citation type="journal article" date="2014" name="Front. Microbiol.">
        <title>High frequency of phylogenetically diverse reductive dehalogenase-homologous genes in deep subseafloor sedimentary metagenomes.</title>
        <authorList>
            <person name="Kawai M."/>
            <person name="Futagami T."/>
            <person name="Toyoda A."/>
            <person name="Takaki Y."/>
            <person name="Nishi S."/>
            <person name="Hori S."/>
            <person name="Arai W."/>
            <person name="Tsubouchi T."/>
            <person name="Morono Y."/>
            <person name="Uchiyama I."/>
            <person name="Ito T."/>
            <person name="Fujiyama A."/>
            <person name="Inagaki F."/>
            <person name="Takami H."/>
        </authorList>
    </citation>
    <scope>NUCLEOTIDE SEQUENCE</scope>
    <source>
        <strain evidence="1">Expedition CK06-06</strain>
    </source>
</reference>
<accession>X0T3M1</accession>
<name>X0T3M1_9ZZZZ</name>
<dbReference type="EMBL" id="BARS01019157">
    <property type="protein sequence ID" value="GAF87839.1"/>
    <property type="molecule type" value="Genomic_DNA"/>
</dbReference>
<feature type="non-terminal residue" evidence="1">
    <location>
        <position position="1"/>
    </location>
</feature>
<protein>
    <submittedName>
        <fullName evidence="1">Uncharacterized protein</fullName>
    </submittedName>
</protein>
<comment type="caution">
    <text evidence="1">The sequence shown here is derived from an EMBL/GenBank/DDBJ whole genome shotgun (WGS) entry which is preliminary data.</text>
</comment>
<gene>
    <name evidence="1" type="ORF">S01H1_31078</name>
</gene>
<dbReference type="AlphaFoldDB" id="X0T3M1"/>